<dbReference type="Pfam" id="PF19458">
    <property type="entry name" value="DUF5995"/>
    <property type="match status" value="1"/>
</dbReference>
<accession>A0A498L0G6</accession>
<organism evidence="1 2">
    <name type="scientific">Halorientalis pallida</name>
    <dbReference type="NCBI Taxonomy" id="2479928"/>
    <lineage>
        <taxon>Archaea</taxon>
        <taxon>Methanobacteriati</taxon>
        <taxon>Methanobacteriota</taxon>
        <taxon>Stenosarchaea group</taxon>
        <taxon>Halobacteria</taxon>
        <taxon>Halobacteriales</taxon>
        <taxon>Haloarculaceae</taxon>
        <taxon>Halorientalis</taxon>
    </lineage>
</organism>
<dbReference type="EMBL" id="RDFA01000007">
    <property type="protein sequence ID" value="RXK46876.1"/>
    <property type="molecule type" value="Genomic_DNA"/>
</dbReference>
<dbReference type="OrthoDB" id="340621at2157"/>
<evidence type="ECO:0000313" key="2">
    <source>
        <dbReference type="Proteomes" id="UP000289691"/>
    </source>
</evidence>
<gene>
    <name evidence="1" type="ORF">EAF64_17155</name>
</gene>
<reference evidence="1 2" key="1">
    <citation type="submission" date="2019-01" db="EMBL/GenBank/DDBJ databases">
        <title>Halorientalis sp. F13-25 a new haloarchaeum isolated from hypersaline water.</title>
        <authorList>
            <person name="Ana D.-V."/>
            <person name="Cristina S.-P."/>
            <person name="Antonio V."/>
        </authorList>
    </citation>
    <scope>NUCLEOTIDE SEQUENCE [LARGE SCALE GENOMIC DNA]</scope>
    <source>
        <strain evidence="1 2">F13-25</strain>
    </source>
</reference>
<protein>
    <submittedName>
        <fullName evidence="1">Uncharacterized protein</fullName>
    </submittedName>
</protein>
<dbReference type="InterPro" id="IPR046037">
    <property type="entry name" value="DUF5995"/>
</dbReference>
<dbReference type="Proteomes" id="UP000289691">
    <property type="component" value="Unassembled WGS sequence"/>
</dbReference>
<proteinExistence type="predicted"/>
<comment type="caution">
    <text evidence="1">The sequence shown here is derived from an EMBL/GenBank/DDBJ whole genome shotgun (WGS) entry which is preliminary data.</text>
</comment>
<keyword evidence="2" id="KW-1185">Reference proteome</keyword>
<dbReference type="RefSeq" id="WP_129070209.1">
    <property type="nucleotide sequence ID" value="NZ_RDFA01000007.1"/>
</dbReference>
<name>A0A498L0G6_9EURY</name>
<dbReference type="AlphaFoldDB" id="A0A498L0G6"/>
<evidence type="ECO:0000313" key="1">
    <source>
        <dbReference type="EMBL" id="RXK46876.1"/>
    </source>
</evidence>
<sequence length="312" mass="34349">MTAPLPTVSAYGDVARLLDARRIRGMVRALRHDVEQYEPPDTPDEGLVAVAQGAFGSVEDAAERLRRLETLLRDRDDRRAVFLTIYTRMTERIRARIERGGFADAEWMRAYTAAFANYYRRAFLAFERGELGAVPDPWRIAFGTAIRDDALVMQDAFLGINAHINYDLALTLRDVGIDPDRAAKRADHRAVNEVLSRLVDAQQTALAGVYAAGVADVDDALGRLDERLSLLGLREGREQAWRVAVVLTDVGFPPVVSLARWVLRATATGGAAFGRGPPLDPDVLAELRRVEREGADLSDVLDRLDDGLAGVA</sequence>